<dbReference type="InterPro" id="IPR012341">
    <property type="entry name" value="6hp_glycosidase-like_sf"/>
</dbReference>
<name>D9R760_LACSW</name>
<evidence type="ECO:0000256" key="2">
    <source>
        <dbReference type="ARBA" id="ARBA00023001"/>
    </source>
</evidence>
<gene>
    <name evidence="6" type="ordered locus">Closa_2958</name>
</gene>
<evidence type="ECO:0000256" key="1">
    <source>
        <dbReference type="ARBA" id="ARBA00007072"/>
    </source>
</evidence>
<evidence type="ECO:0000256" key="3">
    <source>
        <dbReference type="ARBA" id="ARBA00023277"/>
    </source>
</evidence>
<comment type="similarity">
    <text evidence="1">Belongs to the glycosyl hydrolase 9 (cellulase E) family.</text>
</comment>
<proteinExistence type="inferred from homology"/>
<dbReference type="Gene3D" id="1.50.10.10">
    <property type="match status" value="1"/>
</dbReference>
<dbReference type="InterPro" id="IPR008928">
    <property type="entry name" value="6-hairpin_glycosidase_sf"/>
</dbReference>
<dbReference type="GO" id="GO:0008810">
    <property type="term" value="F:cellulase activity"/>
    <property type="evidence" value="ECO:0007669"/>
    <property type="project" value="InterPro"/>
</dbReference>
<dbReference type="InterPro" id="IPR004197">
    <property type="entry name" value="Cellulase_Ig-like"/>
</dbReference>
<sequence length="800" mass="91234">MDQQLKNRLLESLYVHYPLKPEYDKSMETYHLQKPVLSSVSLWDGTSLEPWSFDGEGDVQITDGKILSLETKARADHWPENEVRANDASAGLYATFGSYIARLNVKGLDLEKGNRIWFKIRPICPGLHSPIIRVGFVNNGEIKIPDVYSREGFNAINLKNNEWNTCTWEIDSIAHDAMEEISFNIHRYGKEVSTGDDLRFELCDIQLQEVKPEVVHGWQCGEEDVVFSTTGYFTDGRKTAIANTSAKAFEIIKEECGLEEDLSCRDSGEKVVYHGQMKLVENHLGSFNVLDFSDLKTEGAYRIRFGNTVSERFHIGNDVLESTLWKLINFLYCERCGYPVPNCHGTCHQDVIAEHNGVKLVYAGGWHDAADVSQQTMQTAEILDAMMASAGKVKDSDPMLYRRMMEEANWGLDFVLRMRFGDGYRASHAAIRRWTDNFIGNMDDCEADVHNRSFENFVFAAVEAGAGEAFKELDREVAWKCVEAAREDFQFAHKRFQEVGVEGPYHLLEHTAGSSRSQYYAVAAWAAARIYKITKDRYFYTHAAQYAEKIVSCQETRDDLPMKGFFYRDESKTHIVHFSHQARDQVFAMALAEVCGALHDHKDRNLWEESLKLHGEYLKGLQKYTAPYGMLPAGIHHISEAEDQEAFHVVHPKVDYDRERVNYLDQLRHGVDLGGGYYIRTFPVWFSYRGNSAIQLSMGKSASIIGMYFNDQELIEIAREQLYWTLGKNPFGQSLIYGEGNHYGQEYTALLGETVGEMPVGVQTRGNEDIPYWPPANIATYREVWTTPPGRFLWVAADLI</sequence>
<dbReference type="Proteomes" id="UP000001662">
    <property type="component" value="Chromosome"/>
</dbReference>
<dbReference type="Gene3D" id="2.60.40.10">
    <property type="entry name" value="Immunoglobulins"/>
    <property type="match status" value="1"/>
</dbReference>
<dbReference type="STRING" id="610130.Closa_2958"/>
<dbReference type="OrthoDB" id="9758662at2"/>
<dbReference type="SUPFAM" id="SSF81296">
    <property type="entry name" value="E set domains"/>
    <property type="match status" value="1"/>
</dbReference>
<protein>
    <submittedName>
        <fullName evidence="6">Glycoside hydrolase family 9</fullName>
    </submittedName>
</protein>
<evidence type="ECO:0000313" key="6">
    <source>
        <dbReference type="EMBL" id="ADL05492.1"/>
    </source>
</evidence>
<dbReference type="AlphaFoldDB" id="D9R760"/>
<evidence type="ECO:0000256" key="4">
    <source>
        <dbReference type="ARBA" id="ARBA00023326"/>
    </source>
</evidence>
<evidence type="ECO:0000259" key="5">
    <source>
        <dbReference type="Pfam" id="PF00759"/>
    </source>
</evidence>
<dbReference type="KEGG" id="csh:Closa_2958"/>
<accession>D9R760</accession>
<dbReference type="InterPro" id="IPR001701">
    <property type="entry name" value="Glyco_hydro_9"/>
</dbReference>
<feature type="domain" description="Glycoside hydrolase family 9" evidence="5">
    <location>
        <begin position="323"/>
        <end position="745"/>
    </location>
</feature>
<dbReference type="Pfam" id="PF00759">
    <property type="entry name" value="Glyco_hydro_9"/>
    <property type="match status" value="1"/>
</dbReference>
<dbReference type="InterPro" id="IPR014756">
    <property type="entry name" value="Ig_E-set"/>
</dbReference>
<dbReference type="RefSeq" id="WP_013273576.1">
    <property type="nucleotide sequence ID" value="NC_014376.1"/>
</dbReference>
<dbReference type="HOGENOM" id="CLU_014045_0_0_9"/>
<dbReference type="InterPro" id="IPR013783">
    <property type="entry name" value="Ig-like_fold"/>
</dbReference>
<keyword evidence="6" id="KW-0378">Hydrolase</keyword>
<keyword evidence="3" id="KW-0119">Carbohydrate metabolism</keyword>
<dbReference type="CAZy" id="GH9">
    <property type="family name" value="Glycoside Hydrolase Family 9"/>
</dbReference>
<dbReference type="SUPFAM" id="SSF48208">
    <property type="entry name" value="Six-hairpin glycosidases"/>
    <property type="match status" value="1"/>
</dbReference>
<reference evidence="6" key="1">
    <citation type="submission" date="2010-07" db="EMBL/GenBank/DDBJ databases">
        <title>Complete sequence of Clostridium saccharolyticum WM1.</title>
        <authorList>
            <consortium name="US DOE Joint Genome Institute"/>
            <person name="Lucas S."/>
            <person name="Copeland A."/>
            <person name="Lapidus A."/>
            <person name="Cheng J.-F."/>
            <person name="Bruce D."/>
            <person name="Goodwin L."/>
            <person name="Pitluck S."/>
            <person name="Chertkov O."/>
            <person name="Detter J.C."/>
            <person name="Han C."/>
            <person name="Tapia R."/>
            <person name="Land M."/>
            <person name="Hauser L."/>
            <person name="Chang Y.-J."/>
            <person name="Jeffries C."/>
            <person name="Kyrpides N."/>
            <person name="Ivanova N."/>
            <person name="Mikhailova N."/>
            <person name="Mouttaki H."/>
            <person name="Lin L."/>
            <person name="Zhou J."/>
            <person name="Hemme C.L."/>
            <person name="Woyke T."/>
        </authorList>
    </citation>
    <scope>NUCLEOTIDE SEQUENCE [LARGE SCALE GENOMIC DNA]</scope>
    <source>
        <strain evidence="6">WM1</strain>
    </source>
</reference>
<dbReference type="GO" id="GO:0030245">
    <property type="term" value="P:cellulose catabolic process"/>
    <property type="evidence" value="ECO:0007669"/>
    <property type="project" value="UniProtKB-KW"/>
</dbReference>
<keyword evidence="4" id="KW-0624">Polysaccharide degradation</keyword>
<dbReference type="CDD" id="cd02850">
    <property type="entry name" value="E_set_Cellulase_N"/>
    <property type="match status" value="1"/>
</dbReference>
<organism evidence="6 7">
    <name type="scientific">Lacrimispora saccharolytica (strain ATCC 35040 / DSM 2544 / NRCC 2533 / WM1)</name>
    <name type="common">Clostridium saccharolyticum</name>
    <dbReference type="NCBI Taxonomy" id="610130"/>
    <lineage>
        <taxon>Bacteria</taxon>
        <taxon>Bacillati</taxon>
        <taxon>Bacillota</taxon>
        <taxon>Clostridia</taxon>
        <taxon>Lachnospirales</taxon>
        <taxon>Lachnospiraceae</taxon>
        <taxon>Lacrimispora</taxon>
    </lineage>
</organism>
<dbReference type="PaxDb" id="610130-Closa_2958"/>
<evidence type="ECO:0000313" key="7">
    <source>
        <dbReference type="Proteomes" id="UP000001662"/>
    </source>
</evidence>
<dbReference type="EMBL" id="CP002109">
    <property type="protein sequence ID" value="ADL05492.1"/>
    <property type="molecule type" value="Genomic_DNA"/>
</dbReference>
<keyword evidence="2" id="KW-0136">Cellulose degradation</keyword>
<dbReference type="eggNOG" id="COG0726">
    <property type="taxonomic scope" value="Bacteria"/>
</dbReference>
<keyword evidence="7" id="KW-1185">Reference proteome</keyword>